<feature type="domain" description="HTH hxlR-type" evidence="4">
    <location>
        <begin position="23"/>
        <end position="127"/>
    </location>
</feature>
<dbReference type="PANTHER" id="PTHR33204">
    <property type="entry name" value="TRANSCRIPTIONAL REGULATOR, MARR FAMILY"/>
    <property type="match status" value="1"/>
</dbReference>
<evidence type="ECO:0000313" key="6">
    <source>
        <dbReference type="Proteomes" id="UP001628091"/>
    </source>
</evidence>
<keyword evidence="6" id="KW-1185">Reference proteome</keyword>
<dbReference type="InterPro" id="IPR002577">
    <property type="entry name" value="HTH_HxlR"/>
</dbReference>
<dbReference type="PANTHER" id="PTHR33204:SF39">
    <property type="entry name" value="TRANSCRIPTIONAL REGULATORY PROTEIN"/>
    <property type="match status" value="1"/>
</dbReference>
<evidence type="ECO:0000256" key="2">
    <source>
        <dbReference type="ARBA" id="ARBA00023125"/>
    </source>
</evidence>
<evidence type="ECO:0000256" key="3">
    <source>
        <dbReference type="ARBA" id="ARBA00023163"/>
    </source>
</evidence>
<keyword evidence="1" id="KW-0805">Transcription regulation</keyword>
<gene>
    <name evidence="5" type="ORF">PPNSA23_41050</name>
</gene>
<reference evidence="5 6" key="1">
    <citation type="submission" date="2024-10" db="EMBL/GenBank/DDBJ databases">
        <title>Isolation, draft genome sequencing and identification of Phyllobacterium sp. NSA23, isolated from leaf soil.</title>
        <authorList>
            <person name="Akita H."/>
        </authorList>
    </citation>
    <scope>NUCLEOTIDE SEQUENCE [LARGE SCALE GENOMIC DNA]</scope>
    <source>
        <strain evidence="5 6">NSA23</strain>
    </source>
</reference>
<proteinExistence type="predicted"/>
<accession>A0ABQ0H5I9</accession>
<keyword evidence="3" id="KW-0804">Transcription</keyword>
<name>A0ABQ0H5I9_9HYPH</name>
<evidence type="ECO:0000259" key="4">
    <source>
        <dbReference type="PROSITE" id="PS51118"/>
    </source>
</evidence>
<dbReference type="Gene3D" id="1.10.10.10">
    <property type="entry name" value="Winged helix-like DNA-binding domain superfamily/Winged helix DNA-binding domain"/>
    <property type="match status" value="1"/>
</dbReference>
<dbReference type="InterPro" id="IPR036388">
    <property type="entry name" value="WH-like_DNA-bd_sf"/>
</dbReference>
<organism evidence="5 6">
    <name type="scientific">Phyllobacterium phragmitis</name>
    <dbReference type="NCBI Taxonomy" id="2670329"/>
    <lineage>
        <taxon>Bacteria</taxon>
        <taxon>Pseudomonadati</taxon>
        <taxon>Pseudomonadota</taxon>
        <taxon>Alphaproteobacteria</taxon>
        <taxon>Hyphomicrobiales</taxon>
        <taxon>Phyllobacteriaceae</taxon>
        <taxon>Phyllobacterium</taxon>
    </lineage>
</organism>
<dbReference type="InterPro" id="IPR036390">
    <property type="entry name" value="WH_DNA-bd_sf"/>
</dbReference>
<dbReference type="RefSeq" id="WP_407866626.1">
    <property type="nucleotide sequence ID" value="NZ_BAAFZP010000002.1"/>
</dbReference>
<keyword evidence="2" id="KW-0238">DNA-binding</keyword>
<comment type="caution">
    <text evidence="5">The sequence shown here is derived from an EMBL/GenBank/DDBJ whole genome shotgun (WGS) entry which is preliminary data.</text>
</comment>
<evidence type="ECO:0000256" key="1">
    <source>
        <dbReference type="ARBA" id="ARBA00023015"/>
    </source>
</evidence>
<sequence length="146" mass="16706">MRRAEADPEIEVRRHEPIPERIDPAIEALVEDIIGKVADKWTMLILEALQENGTLRYTQLRTKVEGISQKMLTQTVRQMEEDGLVRRTVHPVIPPHVDYTLTPLGDSLSKAFCGVWIWAQTNYDEIQRARQAFAAQGKLNSDKRVS</sequence>
<dbReference type="EMBL" id="BAAFZP010000002">
    <property type="protein sequence ID" value="GAB1584162.1"/>
    <property type="molecule type" value="Genomic_DNA"/>
</dbReference>
<evidence type="ECO:0000313" key="5">
    <source>
        <dbReference type="EMBL" id="GAB1584162.1"/>
    </source>
</evidence>
<dbReference type="SUPFAM" id="SSF46785">
    <property type="entry name" value="Winged helix' DNA-binding domain"/>
    <property type="match status" value="1"/>
</dbReference>
<dbReference type="Proteomes" id="UP001628091">
    <property type="component" value="Unassembled WGS sequence"/>
</dbReference>
<protein>
    <submittedName>
        <fullName evidence="5">Helix-turn-helix domain-containing protein</fullName>
    </submittedName>
</protein>
<dbReference type="Pfam" id="PF01638">
    <property type="entry name" value="HxlR"/>
    <property type="match status" value="1"/>
</dbReference>
<dbReference type="PROSITE" id="PS51118">
    <property type="entry name" value="HTH_HXLR"/>
    <property type="match status" value="1"/>
</dbReference>